<dbReference type="SUPFAM" id="SSF55811">
    <property type="entry name" value="Nudix"/>
    <property type="match status" value="1"/>
</dbReference>
<dbReference type="InterPro" id="IPR000086">
    <property type="entry name" value="NUDIX_hydrolase_dom"/>
</dbReference>
<dbReference type="InterPro" id="IPR011876">
    <property type="entry name" value="IsopentenylPP_isomerase_typ1"/>
</dbReference>
<dbReference type="InterPro" id="IPR056375">
    <property type="entry name" value="Idi_bact"/>
</dbReference>
<evidence type="ECO:0000256" key="9">
    <source>
        <dbReference type="ARBA" id="ARBA00023235"/>
    </source>
</evidence>
<dbReference type="Pfam" id="PF00293">
    <property type="entry name" value="NUDIX"/>
    <property type="match status" value="1"/>
</dbReference>
<dbReference type="NCBIfam" id="NF002995">
    <property type="entry name" value="PRK03759.1"/>
    <property type="match status" value="1"/>
</dbReference>
<comment type="pathway">
    <text evidence="1">Isoprenoid biosynthesis; dimethylallyl diphosphate biosynthesis; dimethylallyl diphosphate from isopentenyl diphosphate: step 1/1.</text>
</comment>
<dbReference type="CDD" id="cd02885">
    <property type="entry name" value="NUDIX_IPP_Isomerase"/>
    <property type="match status" value="1"/>
</dbReference>
<keyword evidence="7" id="KW-0464">Manganese</keyword>
<dbReference type="PANTHER" id="PTHR10885">
    <property type="entry name" value="ISOPENTENYL-DIPHOSPHATE DELTA-ISOMERASE"/>
    <property type="match status" value="1"/>
</dbReference>
<evidence type="ECO:0000313" key="13">
    <source>
        <dbReference type="EMBL" id="RFM26636.1"/>
    </source>
</evidence>
<dbReference type="OrthoDB" id="9809458at2"/>
<dbReference type="PROSITE" id="PS51462">
    <property type="entry name" value="NUDIX"/>
    <property type="match status" value="1"/>
</dbReference>
<keyword evidence="9 13" id="KW-0413">Isomerase</keyword>
<dbReference type="Gene3D" id="3.90.79.10">
    <property type="entry name" value="Nucleoside Triphosphate Pyrophosphohydrolase"/>
    <property type="match status" value="1"/>
</dbReference>
<keyword evidence="8" id="KW-0414">Isoprene biosynthesis</keyword>
<dbReference type="AlphaFoldDB" id="A0A3E1NF80"/>
<accession>A0A3E1NF80</accession>
<evidence type="ECO:0000256" key="5">
    <source>
        <dbReference type="ARBA" id="ARBA00022723"/>
    </source>
</evidence>
<feature type="active site" evidence="11">
    <location>
        <position position="64"/>
    </location>
</feature>
<name>A0A3E1NF80_9BACT</name>
<keyword evidence="6" id="KW-0460">Magnesium</keyword>
<evidence type="ECO:0000256" key="1">
    <source>
        <dbReference type="ARBA" id="ARBA00004826"/>
    </source>
</evidence>
<dbReference type="InterPro" id="IPR015797">
    <property type="entry name" value="NUDIX_hydrolase-like_dom_sf"/>
</dbReference>
<feature type="domain" description="Nudix hydrolase" evidence="12">
    <location>
        <begin position="27"/>
        <end position="159"/>
    </location>
</feature>
<evidence type="ECO:0000256" key="8">
    <source>
        <dbReference type="ARBA" id="ARBA00023229"/>
    </source>
</evidence>
<dbReference type="PANTHER" id="PTHR10885:SF0">
    <property type="entry name" value="ISOPENTENYL-DIPHOSPHATE DELTA-ISOMERASE"/>
    <property type="match status" value="1"/>
</dbReference>
<dbReference type="GO" id="GO:0005737">
    <property type="term" value="C:cytoplasm"/>
    <property type="evidence" value="ECO:0007669"/>
    <property type="project" value="TreeGrafter"/>
</dbReference>
<keyword evidence="4" id="KW-0963">Cytoplasm</keyword>
<evidence type="ECO:0000256" key="6">
    <source>
        <dbReference type="ARBA" id="ARBA00022842"/>
    </source>
</evidence>
<evidence type="ECO:0000256" key="4">
    <source>
        <dbReference type="ARBA" id="ARBA00022490"/>
    </source>
</evidence>
<keyword evidence="14" id="KW-1185">Reference proteome</keyword>
<dbReference type="NCBIfam" id="TIGR02150">
    <property type="entry name" value="IPP_isom_1"/>
    <property type="match status" value="1"/>
</dbReference>
<dbReference type="GO" id="GO:0009240">
    <property type="term" value="P:isopentenyl diphosphate biosynthetic process"/>
    <property type="evidence" value="ECO:0007669"/>
    <property type="project" value="TreeGrafter"/>
</dbReference>
<dbReference type="GO" id="GO:0046872">
    <property type="term" value="F:metal ion binding"/>
    <property type="evidence" value="ECO:0007669"/>
    <property type="project" value="UniProtKB-KW"/>
</dbReference>
<proteinExistence type="inferred from homology"/>
<dbReference type="EC" id="5.3.3.2" evidence="3 10"/>
<evidence type="ECO:0000313" key="14">
    <source>
        <dbReference type="Proteomes" id="UP000261284"/>
    </source>
</evidence>
<dbReference type="RefSeq" id="WP_116848840.1">
    <property type="nucleotide sequence ID" value="NZ_QTJU01000008.1"/>
</dbReference>
<dbReference type="Proteomes" id="UP000261284">
    <property type="component" value="Unassembled WGS sequence"/>
</dbReference>
<comment type="caution">
    <text evidence="13">The sequence shown here is derived from an EMBL/GenBank/DDBJ whole genome shotgun (WGS) entry which is preliminary data.</text>
</comment>
<dbReference type="GO" id="GO:0004452">
    <property type="term" value="F:isopentenyl-diphosphate delta-isomerase activity"/>
    <property type="evidence" value="ECO:0007669"/>
    <property type="project" value="UniProtKB-UniRule"/>
</dbReference>
<evidence type="ECO:0000256" key="10">
    <source>
        <dbReference type="NCBIfam" id="TIGR02150"/>
    </source>
</evidence>
<organism evidence="13 14">
    <name type="scientific">Deminuibacter soli</name>
    <dbReference type="NCBI Taxonomy" id="2291815"/>
    <lineage>
        <taxon>Bacteria</taxon>
        <taxon>Pseudomonadati</taxon>
        <taxon>Bacteroidota</taxon>
        <taxon>Chitinophagia</taxon>
        <taxon>Chitinophagales</taxon>
        <taxon>Chitinophagaceae</taxon>
        <taxon>Deminuibacter</taxon>
    </lineage>
</organism>
<gene>
    <name evidence="13" type="ORF">DXN05_18880</name>
</gene>
<reference evidence="13 14" key="1">
    <citation type="submission" date="2018-08" db="EMBL/GenBank/DDBJ databases">
        <title>Chitinophagaceae sp. K23C18032701, a novel bacterium isolated from forest soil.</title>
        <authorList>
            <person name="Wang C."/>
        </authorList>
    </citation>
    <scope>NUCLEOTIDE SEQUENCE [LARGE SCALE GENOMIC DNA]</scope>
    <source>
        <strain evidence="13 14">K23C18032701</strain>
    </source>
</reference>
<dbReference type="HAMAP" id="MF_00202">
    <property type="entry name" value="Idi"/>
    <property type="match status" value="1"/>
</dbReference>
<evidence type="ECO:0000256" key="7">
    <source>
        <dbReference type="ARBA" id="ARBA00023211"/>
    </source>
</evidence>
<protein>
    <recommendedName>
        <fullName evidence="3 10">Isopentenyl-diphosphate delta-isomerase</fullName>
        <ecNumber evidence="3 10">5.3.3.2</ecNumber>
    </recommendedName>
</protein>
<dbReference type="GO" id="GO:0050992">
    <property type="term" value="P:dimethylallyl diphosphate biosynthetic process"/>
    <property type="evidence" value="ECO:0007669"/>
    <property type="project" value="UniProtKB-UniPathway"/>
</dbReference>
<feature type="active site" evidence="11">
    <location>
        <position position="111"/>
    </location>
</feature>
<dbReference type="EMBL" id="QTJU01000008">
    <property type="protein sequence ID" value="RFM26636.1"/>
    <property type="molecule type" value="Genomic_DNA"/>
</dbReference>
<evidence type="ECO:0000256" key="11">
    <source>
        <dbReference type="PIRSR" id="PIRSR018427-1"/>
    </source>
</evidence>
<dbReference type="UniPathway" id="UPA00059">
    <property type="reaction ID" value="UER00104"/>
</dbReference>
<evidence type="ECO:0000256" key="2">
    <source>
        <dbReference type="ARBA" id="ARBA00007579"/>
    </source>
</evidence>
<keyword evidence="5" id="KW-0479">Metal-binding</keyword>
<evidence type="ECO:0000259" key="12">
    <source>
        <dbReference type="PROSITE" id="PS51462"/>
    </source>
</evidence>
<dbReference type="PIRSF" id="PIRSF018427">
    <property type="entry name" value="Isopntndiph_ism"/>
    <property type="match status" value="1"/>
</dbReference>
<comment type="similarity">
    <text evidence="2">Belongs to the IPP isomerase type 1 family.</text>
</comment>
<evidence type="ECO:0000256" key="3">
    <source>
        <dbReference type="ARBA" id="ARBA00012057"/>
    </source>
</evidence>
<sequence>MEEVILVNENDEPVGVMEKMAAHQQALLHRAFSVFVFNDKGEMLLQQRALNKYHSGGLWTNACCSHPRPGEDTLAGAQRRLREELGFETPLGKIFEFTYKAGFDNGLTEYEFDHVFAGYHNGSISPERTEVSDYCFKNIYDIQASLESHPHKYTVWFHIAFPKVLAWCEARQNAVA</sequence>